<evidence type="ECO:0000259" key="1">
    <source>
        <dbReference type="Pfam" id="PF07811"/>
    </source>
</evidence>
<sequence length="138" mass="14353">MRRILGLRRRAGTASIELALLVPVLAAVLVGMFDWGLAIEQRIRLQTAARAGAQQALRTPADTAAITAAVRAAAPDFASLSINPSPIWCECGTTATACTSACEGGLARFVRVSVSHPFSPITPAGPTSVSANVTLRLQ</sequence>
<dbReference type="OrthoDB" id="8098936at2"/>
<evidence type="ECO:0000313" key="3">
    <source>
        <dbReference type="Proteomes" id="UP000245765"/>
    </source>
</evidence>
<proteinExistence type="predicted"/>
<reference evidence="3" key="1">
    <citation type="submission" date="2018-05" db="EMBL/GenBank/DDBJ databases">
        <authorList>
            <person name="Du Z."/>
            <person name="Wang X."/>
        </authorList>
    </citation>
    <scope>NUCLEOTIDE SEQUENCE [LARGE SCALE GENOMIC DNA]</scope>
    <source>
        <strain evidence="3">CQN31</strain>
    </source>
</reference>
<accession>A0A317F4V2</accession>
<evidence type="ECO:0000313" key="2">
    <source>
        <dbReference type="EMBL" id="PWS34191.1"/>
    </source>
</evidence>
<dbReference type="Proteomes" id="UP000245765">
    <property type="component" value="Unassembled WGS sequence"/>
</dbReference>
<dbReference type="RefSeq" id="WP_109873560.1">
    <property type="nucleotide sequence ID" value="NZ_QGNA01000008.1"/>
</dbReference>
<feature type="domain" description="TadE-like" evidence="1">
    <location>
        <begin position="12"/>
        <end position="53"/>
    </location>
</feature>
<dbReference type="Pfam" id="PF07811">
    <property type="entry name" value="TadE"/>
    <property type="match status" value="1"/>
</dbReference>
<dbReference type="AlphaFoldDB" id="A0A317F4V2"/>
<name>A0A317F4V2_9PROT</name>
<dbReference type="EMBL" id="QGNA01000008">
    <property type="protein sequence ID" value="PWS34191.1"/>
    <property type="molecule type" value="Genomic_DNA"/>
</dbReference>
<organism evidence="2 3">
    <name type="scientific">Falsiroseomonas bella</name>
    <dbReference type="NCBI Taxonomy" id="2184016"/>
    <lineage>
        <taxon>Bacteria</taxon>
        <taxon>Pseudomonadati</taxon>
        <taxon>Pseudomonadota</taxon>
        <taxon>Alphaproteobacteria</taxon>
        <taxon>Acetobacterales</taxon>
        <taxon>Roseomonadaceae</taxon>
        <taxon>Falsiroseomonas</taxon>
    </lineage>
</organism>
<protein>
    <recommendedName>
        <fullName evidence="1">TadE-like domain-containing protein</fullName>
    </recommendedName>
</protein>
<comment type="caution">
    <text evidence="2">The sequence shown here is derived from an EMBL/GenBank/DDBJ whole genome shotgun (WGS) entry which is preliminary data.</text>
</comment>
<gene>
    <name evidence="2" type="ORF">DFH01_26555</name>
</gene>
<dbReference type="InterPro" id="IPR012495">
    <property type="entry name" value="TadE-like_dom"/>
</dbReference>
<keyword evidence="3" id="KW-1185">Reference proteome</keyword>